<dbReference type="RefSeq" id="WP_065851122.1">
    <property type="nucleotide sequence ID" value="NZ_LYPC01000011.1"/>
</dbReference>
<accession>A0A1C1A713</accession>
<sequence length="618" mass="60767">MRKPLNVKGVGALLVCAVVLSACNNDAKTTSSEQAAATATASTTSKTSTATTASTKVTTDVIQKVEYAADDAYTDWASANPTTITLNGAGATIAGKGAEAKDGKITITAAGTYAISGKLNDGQIVVNVADKGVVRLVLNGAEIHNSTTSAIYVEEAGKTIISLPEGAENLISDGTKYVYPDASTDEPNAAIFSKDDLTINGSGKLTVQGNYNNGITSKDKLKITGGTLEVTAADDGIMGRDLVAVQAGNITVKAEGHGIKTTNDKEGSEGYISLAGGSFNITSGEDALHSSGGLDVSGGDVHINAGDDGIHADVSIAIAGGTIDIAQSNEGIEAPNIVIAGGTTSVVSSDDGVNVSDGSGKAENEAGGGGPGGGGGFPSGDAGAGTAGQGGTAGAAGQRGAGGPGGFGGGAPGASSANSNLKLTITGGFLSVDAKGDGLDSNGSIVMSGGTVVVSGPTENNNGALDYDGTFEMTGGTLVAAGSSGMVQATSDSSTQAGVLMTYTKTQQAGAIVHLADSEGNEIITFAPSKNYQSVFISSPKLKQDASYTLSAGGTSTATSVKGLYDGGTYQGGTKVVDFKTATMITWLSETGVTEARSGMMGGPGGGGGGGMRPARKQ</sequence>
<dbReference type="Proteomes" id="UP000093309">
    <property type="component" value="Unassembled WGS sequence"/>
</dbReference>
<proteinExistence type="predicted"/>
<dbReference type="EMBL" id="LYPC01000011">
    <property type="protein sequence ID" value="OCT16350.1"/>
    <property type="molecule type" value="Genomic_DNA"/>
</dbReference>
<feature type="compositionally biased region" description="Gly residues" evidence="1">
    <location>
        <begin position="600"/>
        <end position="612"/>
    </location>
</feature>
<evidence type="ECO:0000313" key="3">
    <source>
        <dbReference type="EMBL" id="OCT16350.1"/>
    </source>
</evidence>
<keyword evidence="4" id="KW-1185">Reference proteome</keyword>
<dbReference type="STRING" id="512399.A8709_02660"/>
<feature type="region of interest" description="Disordered" evidence="1">
    <location>
        <begin position="31"/>
        <end position="50"/>
    </location>
</feature>
<reference evidence="4" key="1">
    <citation type="submission" date="2016-05" db="EMBL/GenBank/DDBJ databases">
        <title>Paenibacillus oryzae. sp. nov., isolated from the rice root.</title>
        <authorList>
            <person name="Zhang J."/>
            <person name="Zhang X."/>
        </authorList>
    </citation>
    <scope>NUCLEOTIDE SEQUENCE [LARGE SCALE GENOMIC DNA]</scope>
    <source>
        <strain evidence="4">KCTC13222</strain>
    </source>
</reference>
<evidence type="ECO:0000256" key="1">
    <source>
        <dbReference type="SAM" id="MobiDB-lite"/>
    </source>
</evidence>
<protein>
    <recommendedName>
        <fullName evidence="5">Dockerin type 1</fullName>
    </recommendedName>
</protein>
<dbReference type="Pfam" id="PF14262">
    <property type="entry name" value="Cthe_2159"/>
    <property type="match status" value="1"/>
</dbReference>
<keyword evidence="2" id="KW-0732">Signal</keyword>
<gene>
    <name evidence="3" type="ORF">A8709_02660</name>
</gene>
<evidence type="ECO:0000313" key="4">
    <source>
        <dbReference type="Proteomes" id="UP000093309"/>
    </source>
</evidence>
<feature type="compositionally biased region" description="Gly residues" evidence="1">
    <location>
        <begin position="366"/>
        <end position="412"/>
    </location>
</feature>
<dbReference type="OrthoDB" id="9812829at2"/>
<comment type="caution">
    <text evidence="3">The sequence shown here is derived from an EMBL/GenBank/DDBJ whole genome shotgun (WGS) entry which is preliminary data.</text>
</comment>
<feature type="region of interest" description="Disordered" evidence="1">
    <location>
        <begin position="595"/>
        <end position="618"/>
    </location>
</feature>
<dbReference type="AlphaFoldDB" id="A0A1C1A713"/>
<name>A0A1C1A713_9BACL</name>
<evidence type="ECO:0000256" key="2">
    <source>
        <dbReference type="SAM" id="SignalP"/>
    </source>
</evidence>
<evidence type="ECO:0008006" key="5">
    <source>
        <dbReference type="Google" id="ProtNLM"/>
    </source>
</evidence>
<feature type="compositionally biased region" description="Low complexity" evidence="1">
    <location>
        <begin position="349"/>
        <end position="361"/>
    </location>
</feature>
<dbReference type="PROSITE" id="PS51257">
    <property type="entry name" value="PROKAR_LIPOPROTEIN"/>
    <property type="match status" value="1"/>
</dbReference>
<feature type="signal peptide" evidence="2">
    <location>
        <begin position="1"/>
        <end position="27"/>
    </location>
</feature>
<dbReference type="InterPro" id="IPR025584">
    <property type="entry name" value="Cthe_2159"/>
</dbReference>
<feature type="chain" id="PRO_5008649977" description="Dockerin type 1" evidence="2">
    <location>
        <begin position="28"/>
        <end position="618"/>
    </location>
</feature>
<feature type="region of interest" description="Disordered" evidence="1">
    <location>
        <begin position="349"/>
        <end position="413"/>
    </location>
</feature>
<organism evidence="3 4">
    <name type="scientific">Paenibacillus pectinilyticus</name>
    <dbReference type="NCBI Taxonomy" id="512399"/>
    <lineage>
        <taxon>Bacteria</taxon>
        <taxon>Bacillati</taxon>
        <taxon>Bacillota</taxon>
        <taxon>Bacilli</taxon>
        <taxon>Bacillales</taxon>
        <taxon>Paenibacillaceae</taxon>
        <taxon>Paenibacillus</taxon>
    </lineage>
</organism>